<dbReference type="Proteomes" id="UP000298663">
    <property type="component" value="Unassembled WGS sequence"/>
</dbReference>
<evidence type="ECO:0000313" key="2">
    <source>
        <dbReference type="Proteomes" id="UP000298663"/>
    </source>
</evidence>
<reference evidence="1 2" key="1">
    <citation type="journal article" date="2015" name="Genome Biol.">
        <title>Comparative genomics of Steinernema reveals deeply conserved gene regulatory networks.</title>
        <authorList>
            <person name="Dillman A.R."/>
            <person name="Macchietto M."/>
            <person name="Porter C.F."/>
            <person name="Rogers A."/>
            <person name="Williams B."/>
            <person name="Antoshechkin I."/>
            <person name="Lee M.M."/>
            <person name="Goodwin Z."/>
            <person name="Lu X."/>
            <person name="Lewis E.E."/>
            <person name="Goodrich-Blair H."/>
            <person name="Stock S.P."/>
            <person name="Adams B.J."/>
            <person name="Sternberg P.W."/>
            <person name="Mortazavi A."/>
        </authorList>
    </citation>
    <scope>NUCLEOTIDE SEQUENCE [LARGE SCALE GENOMIC DNA]</scope>
    <source>
        <strain evidence="1 2">ALL</strain>
    </source>
</reference>
<comment type="caution">
    <text evidence="1">The sequence shown here is derived from an EMBL/GenBank/DDBJ whole genome shotgun (WGS) entry which is preliminary data.</text>
</comment>
<sequence>MAQKRRSCRTSSIAARITQRSRSDNLEIANSAIAVENFDVRRVLIAAAAVDCAETDRKRRRWISALENSSRGEDLVASANKREDAKEDLEIPISAFV</sequence>
<keyword evidence="2" id="KW-1185">Reference proteome</keyword>
<reference evidence="1 2" key="2">
    <citation type="journal article" date="2019" name="G3 (Bethesda)">
        <title>Hybrid Assembly of the Genome of the Entomopathogenic Nematode Steinernema carpocapsae Identifies the X-Chromosome.</title>
        <authorList>
            <person name="Serra L."/>
            <person name="Macchietto M."/>
            <person name="Macias-Munoz A."/>
            <person name="McGill C.J."/>
            <person name="Rodriguez I.M."/>
            <person name="Rodriguez B."/>
            <person name="Murad R."/>
            <person name="Mortazavi A."/>
        </authorList>
    </citation>
    <scope>NUCLEOTIDE SEQUENCE [LARGE SCALE GENOMIC DNA]</scope>
    <source>
        <strain evidence="1 2">ALL</strain>
    </source>
</reference>
<name>A0A4U8UZ63_STECR</name>
<gene>
    <name evidence="1" type="ORF">L596_005492</name>
</gene>
<protein>
    <submittedName>
        <fullName evidence="1">Uncharacterized protein</fullName>
    </submittedName>
</protein>
<evidence type="ECO:0000313" key="1">
    <source>
        <dbReference type="EMBL" id="TMS38860.1"/>
    </source>
</evidence>
<dbReference type="OrthoDB" id="338650at2759"/>
<proteinExistence type="predicted"/>
<dbReference type="AlphaFoldDB" id="A0A4U8UZ63"/>
<dbReference type="EMBL" id="AZBU02000001">
    <property type="protein sequence ID" value="TMS38860.1"/>
    <property type="molecule type" value="Genomic_DNA"/>
</dbReference>
<accession>A0A4U8UZ63</accession>
<organism evidence="1 2">
    <name type="scientific">Steinernema carpocapsae</name>
    <name type="common">Entomopathogenic nematode</name>
    <dbReference type="NCBI Taxonomy" id="34508"/>
    <lineage>
        <taxon>Eukaryota</taxon>
        <taxon>Metazoa</taxon>
        <taxon>Ecdysozoa</taxon>
        <taxon>Nematoda</taxon>
        <taxon>Chromadorea</taxon>
        <taxon>Rhabditida</taxon>
        <taxon>Tylenchina</taxon>
        <taxon>Panagrolaimomorpha</taxon>
        <taxon>Strongyloidoidea</taxon>
        <taxon>Steinernematidae</taxon>
        <taxon>Steinernema</taxon>
    </lineage>
</organism>